<proteinExistence type="predicted"/>
<dbReference type="EMBL" id="CAJNNV010027622">
    <property type="protein sequence ID" value="CAE8620989.1"/>
    <property type="molecule type" value="Genomic_DNA"/>
</dbReference>
<evidence type="ECO:0000313" key="5">
    <source>
        <dbReference type="Proteomes" id="UP000654075"/>
    </source>
</evidence>
<feature type="compositionally biased region" description="Basic and acidic residues" evidence="1">
    <location>
        <begin position="109"/>
        <end position="130"/>
    </location>
</feature>
<evidence type="ECO:0000313" key="3">
    <source>
        <dbReference type="EMBL" id="CAE8684571.1"/>
    </source>
</evidence>
<feature type="region of interest" description="Disordered" evidence="1">
    <location>
        <begin position="365"/>
        <end position="397"/>
    </location>
</feature>
<name>A0A813JTA1_POLGL</name>
<reference evidence="3" key="1">
    <citation type="submission" date="2021-02" db="EMBL/GenBank/DDBJ databases">
        <authorList>
            <person name="Dougan E. K."/>
            <person name="Rhodes N."/>
            <person name="Thang M."/>
            <person name="Chan C."/>
        </authorList>
    </citation>
    <scope>NUCLEOTIDE SEQUENCE</scope>
</reference>
<dbReference type="EMBL" id="CAJNNW010026333">
    <property type="protein sequence ID" value="CAE8684571.1"/>
    <property type="molecule type" value="Genomic_DNA"/>
</dbReference>
<dbReference type="OrthoDB" id="8188991at2759"/>
<accession>A0A813JTA1</accession>
<dbReference type="AlphaFoldDB" id="A0A813JTA1"/>
<organism evidence="3 4">
    <name type="scientific">Polarella glacialis</name>
    <name type="common">Dinoflagellate</name>
    <dbReference type="NCBI Taxonomy" id="89957"/>
    <lineage>
        <taxon>Eukaryota</taxon>
        <taxon>Sar</taxon>
        <taxon>Alveolata</taxon>
        <taxon>Dinophyceae</taxon>
        <taxon>Suessiales</taxon>
        <taxon>Suessiaceae</taxon>
        <taxon>Polarella</taxon>
    </lineage>
</organism>
<protein>
    <submittedName>
        <fullName evidence="3">Uncharacterized protein</fullName>
    </submittedName>
</protein>
<dbReference type="Proteomes" id="UP000626109">
    <property type="component" value="Unassembled WGS sequence"/>
</dbReference>
<keyword evidence="5" id="KW-1185">Reference proteome</keyword>
<sequence length="397" mass="43862">MSAGETDFWDRVHNTGGYAGAEGGERAIFTDEDPSTTIKGCGFRNVATALQSLLLIEQPLVRYKQYWTVRAMIERAQRHPHPTDGMQGALRVFREWMGTRRQVPSSSESRTHHQHLQEEKSGQEHQQEARDTAGIVVPRASHADEHVQRAKLAGSRANRHNLREHCKGDEKLLNQVARRDRAEACGILMNAAERRLNGAAGEDKWFAFPGPAFLVLFGGPGAHGYGVHACGARWGAEVPTPGLLGRCCCCMGDGAQHFVHVRAENKASWLPELAAQVGCPTNDAHLLPVVSKFLVGSPNLLSEQEDPGGLPSLQLGKRFPFRSFTLAWRSVGSNGNFIEEARIVCFQDTGQPRQLSVLSFFGVSKKRPSSPVRQNHPPKKPRQEQQFSDEVIVLDSD</sequence>
<dbReference type="Proteomes" id="UP000654075">
    <property type="component" value="Unassembled WGS sequence"/>
</dbReference>
<comment type="caution">
    <text evidence="3">The sequence shown here is derived from an EMBL/GenBank/DDBJ whole genome shotgun (WGS) entry which is preliminary data.</text>
</comment>
<evidence type="ECO:0000256" key="1">
    <source>
        <dbReference type="SAM" id="MobiDB-lite"/>
    </source>
</evidence>
<evidence type="ECO:0000313" key="4">
    <source>
        <dbReference type="Proteomes" id="UP000626109"/>
    </source>
</evidence>
<feature type="region of interest" description="Disordered" evidence="1">
    <location>
        <begin position="100"/>
        <end position="130"/>
    </location>
</feature>
<gene>
    <name evidence="2" type="ORF">PGLA1383_LOCUS38513</name>
    <name evidence="3" type="ORF">PGLA2088_LOCUS24004</name>
</gene>
<evidence type="ECO:0000313" key="2">
    <source>
        <dbReference type="EMBL" id="CAE8620989.1"/>
    </source>
</evidence>